<gene>
    <name evidence="1" type="ORF">G3I70_40840</name>
</gene>
<dbReference type="EMBL" id="JAAGLI010001089">
    <property type="protein sequence ID" value="NEA28802.1"/>
    <property type="molecule type" value="Genomic_DNA"/>
</dbReference>
<comment type="caution">
    <text evidence="1">The sequence shown here is derived from an EMBL/GenBank/DDBJ whole genome shotgun (WGS) entry which is preliminary data.</text>
</comment>
<organism evidence="1 2">
    <name type="scientific">Actinomadura bangladeshensis</name>
    <dbReference type="NCBI Taxonomy" id="453573"/>
    <lineage>
        <taxon>Bacteria</taxon>
        <taxon>Bacillati</taxon>
        <taxon>Actinomycetota</taxon>
        <taxon>Actinomycetes</taxon>
        <taxon>Streptosporangiales</taxon>
        <taxon>Thermomonosporaceae</taxon>
        <taxon>Actinomadura</taxon>
    </lineage>
</organism>
<dbReference type="Proteomes" id="UP000475532">
    <property type="component" value="Unassembled WGS sequence"/>
</dbReference>
<feature type="non-terminal residue" evidence="1">
    <location>
        <position position="1"/>
    </location>
</feature>
<evidence type="ECO:0000313" key="2">
    <source>
        <dbReference type="Proteomes" id="UP000475532"/>
    </source>
</evidence>
<protein>
    <submittedName>
        <fullName evidence="1">Uncharacterized protein</fullName>
    </submittedName>
</protein>
<sequence length="57" mass="5996">RFGAVRAGGLRTGPQRRAAGAKDVAVYFTKGGHLALFVTEAAGGPSLRARLLRRFGL</sequence>
<dbReference type="AlphaFoldDB" id="A0A6L9QV57"/>
<accession>A0A6L9QV57</accession>
<evidence type="ECO:0000313" key="1">
    <source>
        <dbReference type="EMBL" id="NEA28802.1"/>
    </source>
</evidence>
<name>A0A6L9QV57_9ACTN</name>
<reference evidence="1 2" key="1">
    <citation type="submission" date="2020-01" db="EMBL/GenBank/DDBJ databases">
        <title>Insect and environment-associated Actinomycetes.</title>
        <authorList>
            <person name="Currrie C."/>
            <person name="Chevrette M."/>
            <person name="Carlson C."/>
            <person name="Stubbendieck R."/>
            <person name="Wendt-Pienkowski E."/>
        </authorList>
    </citation>
    <scope>NUCLEOTIDE SEQUENCE [LARGE SCALE GENOMIC DNA]</scope>
    <source>
        <strain evidence="1 2">SID10258</strain>
    </source>
</reference>
<proteinExistence type="predicted"/>